<evidence type="ECO:0000256" key="1">
    <source>
        <dbReference type="SAM" id="MobiDB-lite"/>
    </source>
</evidence>
<dbReference type="Proteomes" id="UP000238823">
    <property type="component" value="Unassembled WGS sequence"/>
</dbReference>
<dbReference type="AlphaFoldDB" id="A0A2S9YVL5"/>
<feature type="compositionally biased region" description="Basic and acidic residues" evidence="1">
    <location>
        <begin position="200"/>
        <end position="209"/>
    </location>
</feature>
<protein>
    <submittedName>
        <fullName evidence="2">Uncharacterized protein</fullName>
    </submittedName>
</protein>
<feature type="region of interest" description="Disordered" evidence="1">
    <location>
        <begin position="187"/>
        <end position="209"/>
    </location>
</feature>
<gene>
    <name evidence="2" type="ORF">ENSA7_11410</name>
</gene>
<name>A0A2S9YVL5_9BACT</name>
<organism evidence="2 3">
    <name type="scientific">Enhygromyxa salina</name>
    <dbReference type="NCBI Taxonomy" id="215803"/>
    <lineage>
        <taxon>Bacteria</taxon>
        <taxon>Pseudomonadati</taxon>
        <taxon>Myxococcota</taxon>
        <taxon>Polyangia</taxon>
        <taxon>Nannocystales</taxon>
        <taxon>Nannocystaceae</taxon>
        <taxon>Enhygromyxa</taxon>
    </lineage>
</organism>
<comment type="caution">
    <text evidence="2">The sequence shown here is derived from an EMBL/GenBank/DDBJ whole genome shotgun (WGS) entry which is preliminary data.</text>
</comment>
<evidence type="ECO:0000313" key="3">
    <source>
        <dbReference type="Proteomes" id="UP000238823"/>
    </source>
</evidence>
<accession>A0A2S9YVL5</accession>
<sequence length="209" mass="22504">MTRMIQISIFALVSLGGLLLGALAHDEARAPSVKARGLEGLARQARSVRLTDEVGQLRGLVERDSQREDAQDLDFEQMVARDRYIAERRAAAITAAADREPVDMDWAPVTERQIAEGLADNGPPGARLISAVCMSTLCIVEIEHPPGDDGTGHVNWLSVFGLSRGFLMRHRPESGAGARTVAYLARSGHALPPAEPGRPGGRDKSSSFE</sequence>
<evidence type="ECO:0000313" key="2">
    <source>
        <dbReference type="EMBL" id="PRQ09151.1"/>
    </source>
</evidence>
<reference evidence="2 3" key="1">
    <citation type="submission" date="2018-03" db="EMBL/GenBank/DDBJ databases">
        <title>Draft Genome Sequences of the Obligatory Marine Myxobacteria Enhygromyxa salina SWB007.</title>
        <authorList>
            <person name="Poehlein A."/>
            <person name="Moghaddam J.A."/>
            <person name="Harms H."/>
            <person name="Alanjari M."/>
            <person name="Koenig G.M."/>
            <person name="Daniel R."/>
            <person name="Schaeberle T.F."/>
        </authorList>
    </citation>
    <scope>NUCLEOTIDE SEQUENCE [LARGE SCALE GENOMIC DNA]</scope>
    <source>
        <strain evidence="2 3">SWB007</strain>
    </source>
</reference>
<dbReference type="EMBL" id="PVNL01000030">
    <property type="protein sequence ID" value="PRQ09151.1"/>
    <property type="molecule type" value="Genomic_DNA"/>
</dbReference>
<proteinExistence type="predicted"/>